<evidence type="ECO:0000256" key="3">
    <source>
        <dbReference type="HAMAP-Rule" id="MF_00839"/>
    </source>
</evidence>
<dbReference type="NCBIfam" id="TIGR00741">
    <property type="entry name" value="yfiA"/>
    <property type="match status" value="1"/>
</dbReference>
<dbReference type="Gene3D" id="3.30.160.100">
    <property type="entry name" value="Ribosome hibernation promotion factor-like"/>
    <property type="match status" value="1"/>
</dbReference>
<keyword evidence="5" id="KW-0689">Ribosomal protein</keyword>
<dbReference type="InterPro" id="IPR036567">
    <property type="entry name" value="RHF-like"/>
</dbReference>
<name>A0A1H4BRX6_9FIRM</name>
<dbReference type="Pfam" id="PF16321">
    <property type="entry name" value="Ribosom_S30AE_C"/>
    <property type="match status" value="1"/>
</dbReference>
<evidence type="ECO:0000313" key="6">
    <source>
        <dbReference type="Proteomes" id="UP000199394"/>
    </source>
</evidence>
<keyword evidence="2 3" id="KW-0810">Translation regulation</keyword>
<dbReference type="EMBL" id="FNRK01000012">
    <property type="protein sequence ID" value="SEA50817.1"/>
    <property type="molecule type" value="Genomic_DNA"/>
</dbReference>
<keyword evidence="1 3" id="KW-0963">Cytoplasm</keyword>
<dbReference type="Gene3D" id="3.30.505.50">
    <property type="entry name" value="Sigma 54 modulation/S30EA ribosomal protein, C-terminal domain"/>
    <property type="match status" value="1"/>
</dbReference>
<dbReference type="FunFam" id="3.30.505.50:FF:000001">
    <property type="entry name" value="Ribosome hibernation promoting factor"/>
    <property type="match status" value="1"/>
</dbReference>
<comment type="subunit">
    <text evidence="3">Interacts with 100S ribosomes.</text>
</comment>
<keyword evidence="6" id="KW-1185">Reference proteome</keyword>
<sequence length="177" mass="20612">MKFTIYGKNMHVSEGLKEALKKKFDKFDRYFGQDTEVYATFSKERNDQMLEVTIPMGKTILRAEERGEDMMGAIEEVVDKLEGQLRKHKTKLQKRYANEPTKFNFDELEVDESYEQSAPKVVRTKKFAVKPMSVEEATMQMELLGHDFFVFLNAETEDVNVVYMRKDGNFGLIEPIA</sequence>
<feature type="domain" description="Sigma 54 modulation/S30EA ribosomal protein C-terminal" evidence="4">
    <location>
        <begin position="118"/>
        <end position="172"/>
    </location>
</feature>
<dbReference type="InterPro" id="IPR032528">
    <property type="entry name" value="Ribosom_S30AE_C"/>
</dbReference>
<comment type="subcellular location">
    <subcellularLocation>
        <location evidence="3">Cytoplasm</location>
    </subcellularLocation>
</comment>
<proteinExistence type="inferred from homology"/>
<dbReference type="InterPro" id="IPR034694">
    <property type="entry name" value="HPF_long/plastid"/>
</dbReference>
<evidence type="ECO:0000313" key="5">
    <source>
        <dbReference type="EMBL" id="SEA50817.1"/>
    </source>
</evidence>
<dbReference type="InterPro" id="IPR038416">
    <property type="entry name" value="Ribosom_S30AE_C_sf"/>
</dbReference>
<dbReference type="AlphaFoldDB" id="A0A1H4BRX6"/>
<dbReference type="SUPFAM" id="SSF69754">
    <property type="entry name" value="Ribosome binding protein Y (YfiA homologue)"/>
    <property type="match status" value="1"/>
</dbReference>
<dbReference type="STRING" id="81409.SAMN04515656_11254"/>
<organism evidence="5 6">
    <name type="scientific">Eubacterium aggregans</name>
    <dbReference type="NCBI Taxonomy" id="81409"/>
    <lineage>
        <taxon>Bacteria</taxon>
        <taxon>Bacillati</taxon>
        <taxon>Bacillota</taxon>
        <taxon>Clostridia</taxon>
        <taxon>Eubacteriales</taxon>
        <taxon>Eubacteriaceae</taxon>
        <taxon>Eubacterium</taxon>
    </lineage>
</organism>
<comment type="function">
    <text evidence="3">Required for dimerization of active 70S ribosomes into 100S ribosomes in stationary phase; 100S ribosomes are translationally inactive and sometimes present during exponential growth.</text>
</comment>
<reference evidence="5 6" key="1">
    <citation type="submission" date="2016-10" db="EMBL/GenBank/DDBJ databases">
        <authorList>
            <person name="de Groot N.N."/>
        </authorList>
    </citation>
    <scope>NUCLEOTIDE SEQUENCE [LARGE SCALE GENOMIC DNA]</scope>
    <source>
        <strain evidence="5 6">SR12</strain>
    </source>
</reference>
<evidence type="ECO:0000256" key="2">
    <source>
        <dbReference type="ARBA" id="ARBA00022845"/>
    </source>
</evidence>
<dbReference type="Proteomes" id="UP000199394">
    <property type="component" value="Unassembled WGS sequence"/>
</dbReference>
<dbReference type="HAMAP" id="MF_00839">
    <property type="entry name" value="HPF"/>
    <property type="match status" value="1"/>
</dbReference>
<dbReference type="GO" id="GO:0045900">
    <property type="term" value="P:negative regulation of translational elongation"/>
    <property type="evidence" value="ECO:0007669"/>
    <property type="project" value="TreeGrafter"/>
</dbReference>
<dbReference type="OrthoDB" id="9794975at2"/>
<dbReference type="GO" id="GO:0043024">
    <property type="term" value="F:ribosomal small subunit binding"/>
    <property type="evidence" value="ECO:0007669"/>
    <property type="project" value="TreeGrafter"/>
</dbReference>
<dbReference type="InterPro" id="IPR003489">
    <property type="entry name" value="RHF/RaiA"/>
</dbReference>
<dbReference type="RefSeq" id="WP_090307485.1">
    <property type="nucleotide sequence ID" value="NZ_FNRK01000012.1"/>
</dbReference>
<dbReference type="Pfam" id="PF02482">
    <property type="entry name" value="Ribosomal_S30AE"/>
    <property type="match status" value="1"/>
</dbReference>
<dbReference type="PANTHER" id="PTHR33231">
    <property type="entry name" value="30S RIBOSOMAL PROTEIN"/>
    <property type="match status" value="1"/>
</dbReference>
<dbReference type="CDD" id="cd00552">
    <property type="entry name" value="RaiA"/>
    <property type="match status" value="1"/>
</dbReference>
<dbReference type="InterPro" id="IPR050574">
    <property type="entry name" value="HPF/YfiA_ribosome-assoc"/>
</dbReference>
<accession>A0A1H4BRX6</accession>
<comment type="similarity">
    <text evidence="3">Belongs to the HPF/YfiA ribosome-associated protein family. Long HPF subfamily.</text>
</comment>
<gene>
    <name evidence="3" type="primary">hpf</name>
    <name evidence="5" type="ORF">SAMN04515656_11254</name>
</gene>
<dbReference type="GO" id="GO:0022627">
    <property type="term" value="C:cytosolic small ribosomal subunit"/>
    <property type="evidence" value="ECO:0007669"/>
    <property type="project" value="TreeGrafter"/>
</dbReference>
<dbReference type="PANTHER" id="PTHR33231:SF1">
    <property type="entry name" value="30S RIBOSOMAL PROTEIN"/>
    <property type="match status" value="1"/>
</dbReference>
<evidence type="ECO:0000256" key="1">
    <source>
        <dbReference type="ARBA" id="ARBA00022490"/>
    </source>
</evidence>
<protein>
    <recommendedName>
        <fullName evidence="3">Ribosome hibernation promoting factor</fullName>
        <shortName evidence="3">HPF</shortName>
    </recommendedName>
</protein>
<evidence type="ECO:0000259" key="4">
    <source>
        <dbReference type="Pfam" id="PF16321"/>
    </source>
</evidence>
<keyword evidence="5" id="KW-0687">Ribonucleoprotein</keyword>